<feature type="compositionally biased region" description="Acidic residues" evidence="4">
    <location>
        <begin position="248"/>
        <end position="261"/>
    </location>
</feature>
<evidence type="ECO:0000256" key="4">
    <source>
        <dbReference type="SAM" id="MobiDB-lite"/>
    </source>
</evidence>
<dbReference type="InterPro" id="IPR001288">
    <property type="entry name" value="Translation_initiation_fac_3"/>
</dbReference>
<dbReference type="Pfam" id="PF05198">
    <property type="entry name" value="IF3_N"/>
    <property type="match status" value="1"/>
</dbReference>
<evidence type="ECO:0000256" key="1">
    <source>
        <dbReference type="ARBA" id="ARBA00005439"/>
    </source>
</evidence>
<feature type="compositionally biased region" description="Basic and acidic residues" evidence="4">
    <location>
        <begin position="231"/>
        <end position="240"/>
    </location>
</feature>
<accession>A0A8H8RDG8</accession>
<sequence>MRPKHFSSTATALHRVFIAPIELQPRLFRPIPFPPTLSPQIQRRTYAALKPKPPVEKSRLPINEEITAGFITVVGSDGKLSGPQNTRSVLSGLDKKTHVLTMVNEGSEGMPPLCKILNRAELYAAEKEKKKKKRDSAKEGKVKELEMNWEIDKGDERTKMKKLGEFLAKGWKVEYTISKKRRGRQAEGDECEALVKRLRETLAEGGWKEYKPAEGKVGGVLVIYCEGKKSKSAVEKEKGTRVPLDSDPIQDEETIQDEDDMEKLGAVGATAN</sequence>
<dbReference type="EMBL" id="QGMJ01001101">
    <property type="protein sequence ID" value="TVY32251.1"/>
    <property type="molecule type" value="Genomic_DNA"/>
</dbReference>
<feature type="domain" description="Translation initiation factor 3 N-terminal" evidence="5">
    <location>
        <begin position="62"/>
        <end position="132"/>
    </location>
</feature>
<dbReference type="InterPro" id="IPR019814">
    <property type="entry name" value="Translation_initiation_fac_3_N"/>
</dbReference>
<dbReference type="SUPFAM" id="SSF55200">
    <property type="entry name" value="Translation initiation factor IF3, C-terminal domain"/>
    <property type="match status" value="1"/>
</dbReference>
<evidence type="ECO:0000256" key="3">
    <source>
        <dbReference type="ARBA" id="ARBA00022917"/>
    </source>
</evidence>
<keyword evidence="3" id="KW-0648">Protein biosynthesis</keyword>
<evidence type="ECO:0000313" key="7">
    <source>
        <dbReference type="Proteomes" id="UP000462212"/>
    </source>
</evidence>
<dbReference type="GO" id="GO:0043022">
    <property type="term" value="F:ribosome binding"/>
    <property type="evidence" value="ECO:0007669"/>
    <property type="project" value="TreeGrafter"/>
</dbReference>
<gene>
    <name evidence="6" type="primary">infC</name>
    <name evidence="6" type="ORF">LSUB1_G008993</name>
</gene>
<dbReference type="GO" id="GO:0032790">
    <property type="term" value="P:ribosome disassembly"/>
    <property type="evidence" value="ECO:0007669"/>
    <property type="project" value="TreeGrafter"/>
</dbReference>
<dbReference type="PANTHER" id="PTHR10938">
    <property type="entry name" value="TRANSLATION INITIATION FACTOR IF-3"/>
    <property type="match status" value="1"/>
</dbReference>
<organism evidence="6 7">
    <name type="scientific">Lachnellula subtilissima</name>
    <dbReference type="NCBI Taxonomy" id="602034"/>
    <lineage>
        <taxon>Eukaryota</taxon>
        <taxon>Fungi</taxon>
        <taxon>Dikarya</taxon>
        <taxon>Ascomycota</taxon>
        <taxon>Pezizomycotina</taxon>
        <taxon>Leotiomycetes</taxon>
        <taxon>Helotiales</taxon>
        <taxon>Lachnaceae</taxon>
        <taxon>Lachnellula</taxon>
    </lineage>
</organism>
<comment type="caution">
    <text evidence="6">The sequence shown here is derived from an EMBL/GenBank/DDBJ whole genome shotgun (WGS) entry which is preliminary data.</text>
</comment>
<dbReference type="AlphaFoldDB" id="A0A8H8RDG8"/>
<evidence type="ECO:0000259" key="5">
    <source>
        <dbReference type="Pfam" id="PF05198"/>
    </source>
</evidence>
<dbReference type="Gene3D" id="3.10.20.80">
    <property type="entry name" value="Translation initiation factor 3 (IF-3), N-terminal domain"/>
    <property type="match status" value="1"/>
</dbReference>
<keyword evidence="2 6" id="KW-0396">Initiation factor</keyword>
<dbReference type="OrthoDB" id="21573at2759"/>
<dbReference type="GO" id="GO:0003743">
    <property type="term" value="F:translation initiation factor activity"/>
    <property type="evidence" value="ECO:0007669"/>
    <property type="project" value="UniProtKB-KW"/>
</dbReference>
<dbReference type="PANTHER" id="PTHR10938:SF0">
    <property type="entry name" value="TRANSLATION INITIATION FACTOR IF-3, MITOCHONDRIAL"/>
    <property type="match status" value="1"/>
</dbReference>
<dbReference type="GO" id="GO:0005739">
    <property type="term" value="C:mitochondrion"/>
    <property type="evidence" value="ECO:0007669"/>
    <property type="project" value="TreeGrafter"/>
</dbReference>
<feature type="region of interest" description="Disordered" evidence="4">
    <location>
        <begin position="231"/>
        <end position="272"/>
    </location>
</feature>
<name>A0A8H8RDG8_9HELO</name>
<dbReference type="GO" id="GO:0070124">
    <property type="term" value="P:mitochondrial translational initiation"/>
    <property type="evidence" value="ECO:0007669"/>
    <property type="project" value="TreeGrafter"/>
</dbReference>
<evidence type="ECO:0000313" key="6">
    <source>
        <dbReference type="EMBL" id="TVY32251.1"/>
    </source>
</evidence>
<dbReference type="InterPro" id="IPR036788">
    <property type="entry name" value="T_IF-3_C_sf"/>
</dbReference>
<dbReference type="SUPFAM" id="SSF54364">
    <property type="entry name" value="Translation initiation factor IF3, N-terminal domain"/>
    <property type="match status" value="1"/>
</dbReference>
<proteinExistence type="inferred from homology"/>
<evidence type="ECO:0000256" key="2">
    <source>
        <dbReference type="ARBA" id="ARBA00022540"/>
    </source>
</evidence>
<dbReference type="Proteomes" id="UP000462212">
    <property type="component" value="Unassembled WGS sequence"/>
</dbReference>
<dbReference type="InterPro" id="IPR036787">
    <property type="entry name" value="T_IF-3_N_sf"/>
</dbReference>
<comment type="similarity">
    <text evidence="1">Belongs to the IF-3 family.</text>
</comment>
<reference evidence="6 7" key="1">
    <citation type="submission" date="2018-05" db="EMBL/GenBank/DDBJ databases">
        <title>Genome sequencing and assembly of the regulated plant pathogen Lachnellula willkommii and related sister species for the development of diagnostic species identification markers.</title>
        <authorList>
            <person name="Giroux E."/>
            <person name="Bilodeau G."/>
        </authorList>
    </citation>
    <scope>NUCLEOTIDE SEQUENCE [LARGE SCALE GENOMIC DNA]</scope>
    <source>
        <strain evidence="6 7">CBS 197.66</strain>
    </source>
</reference>
<keyword evidence="7" id="KW-1185">Reference proteome</keyword>
<protein>
    <submittedName>
        <fullName evidence="6">Translation initiation factor IF-3</fullName>
    </submittedName>
</protein>
<dbReference type="NCBIfam" id="TIGR00168">
    <property type="entry name" value="infC"/>
    <property type="match status" value="1"/>
</dbReference>
<dbReference type="Gene3D" id="3.30.110.10">
    <property type="entry name" value="Translation initiation factor 3 (IF-3), C-terminal domain"/>
    <property type="match status" value="1"/>
</dbReference>